<name>A0A7J7MKZ5_9MAGN</name>
<feature type="compositionally biased region" description="Acidic residues" evidence="1">
    <location>
        <begin position="13"/>
        <end position="30"/>
    </location>
</feature>
<organism evidence="2 3">
    <name type="scientific">Kingdonia uniflora</name>
    <dbReference type="NCBI Taxonomy" id="39325"/>
    <lineage>
        <taxon>Eukaryota</taxon>
        <taxon>Viridiplantae</taxon>
        <taxon>Streptophyta</taxon>
        <taxon>Embryophyta</taxon>
        <taxon>Tracheophyta</taxon>
        <taxon>Spermatophyta</taxon>
        <taxon>Magnoliopsida</taxon>
        <taxon>Ranunculales</taxon>
        <taxon>Circaeasteraceae</taxon>
        <taxon>Kingdonia</taxon>
    </lineage>
</organism>
<comment type="caution">
    <text evidence="2">The sequence shown here is derived from an EMBL/GenBank/DDBJ whole genome shotgun (WGS) entry which is preliminary data.</text>
</comment>
<gene>
    <name evidence="2" type="ORF">GIB67_014811</name>
</gene>
<evidence type="ECO:0000313" key="2">
    <source>
        <dbReference type="EMBL" id="KAF6155492.1"/>
    </source>
</evidence>
<sequence>MCLLIQNLTMSLEEEEYDGTGDDEGSESDYSEGHVSQLRFLSGKKQKKDFEEVVNVSIKPPPPLLQNYEARDFRQLTQPDGKCHLSTSVATTSRLELDLNVDQCVLFGNSKSWARLELLCPIAVLENKAYTIDFGSAISGHLYCCLDQASNKSIIATSIINSHHILIDNRGLESNGKMKRELLKRGLHVGGVHGGEVHEEGHLKVGPLLPDDQD</sequence>
<accession>A0A7J7MKZ5</accession>
<evidence type="ECO:0000256" key="1">
    <source>
        <dbReference type="SAM" id="MobiDB-lite"/>
    </source>
</evidence>
<feature type="region of interest" description="Disordered" evidence="1">
    <location>
        <begin position="13"/>
        <end position="32"/>
    </location>
</feature>
<protein>
    <submittedName>
        <fullName evidence="2">Uncharacterized protein</fullName>
    </submittedName>
</protein>
<keyword evidence="3" id="KW-1185">Reference proteome</keyword>
<dbReference type="AlphaFoldDB" id="A0A7J7MKZ5"/>
<proteinExistence type="predicted"/>
<feature type="non-terminal residue" evidence="2">
    <location>
        <position position="1"/>
    </location>
</feature>
<dbReference type="Proteomes" id="UP000541444">
    <property type="component" value="Unassembled WGS sequence"/>
</dbReference>
<dbReference type="EMBL" id="JACGCM010001422">
    <property type="protein sequence ID" value="KAF6155492.1"/>
    <property type="molecule type" value="Genomic_DNA"/>
</dbReference>
<evidence type="ECO:0000313" key="3">
    <source>
        <dbReference type="Proteomes" id="UP000541444"/>
    </source>
</evidence>
<reference evidence="2 3" key="1">
    <citation type="journal article" date="2020" name="IScience">
        <title>Genome Sequencing of the Endangered Kingdonia uniflora (Circaeasteraceae, Ranunculales) Reveals Potential Mechanisms of Evolutionary Specialization.</title>
        <authorList>
            <person name="Sun Y."/>
            <person name="Deng T."/>
            <person name="Zhang A."/>
            <person name="Moore M.J."/>
            <person name="Landis J.B."/>
            <person name="Lin N."/>
            <person name="Zhang H."/>
            <person name="Zhang X."/>
            <person name="Huang J."/>
            <person name="Zhang X."/>
            <person name="Sun H."/>
            <person name="Wang H."/>
        </authorList>
    </citation>
    <scope>NUCLEOTIDE SEQUENCE [LARGE SCALE GENOMIC DNA]</scope>
    <source>
        <strain evidence="2">TB1705</strain>
        <tissue evidence="2">Leaf</tissue>
    </source>
</reference>